<dbReference type="Gene3D" id="3.90.550.10">
    <property type="entry name" value="Spore Coat Polysaccharide Biosynthesis Protein SpsA, Chain A"/>
    <property type="match status" value="1"/>
</dbReference>
<reference evidence="5 6" key="1">
    <citation type="journal article" date="2019" name="Nature">
        <title>A new antibiotic selectively kills Gram-negative pathogens.</title>
        <authorList>
            <person name="Imai Y."/>
            <person name="Meyer K.J."/>
            <person name="Iinishi A."/>
            <person name="Favre-Godal Q."/>
            <person name="Green R."/>
            <person name="Manuse S."/>
            <person name="Caboni M."/>
            <person name="Mori M."/>
            <person name="Niles S."/>
            <person name="Ghiglieri M."/>
            <person name="Honrao C."/>
            <person name="Ma X."/>
            <person name="Guo J.J."/>
            <person name="Makriyannis A."/>
            <person name="Linares-Otoya L."/>
            <person name="Boehringer N."/>
            <person name="Wuisan Z.G."/>
            <person name="Kaur H."/>
            <person name="Wu R."/>
            <person name="Mateus A."/>
            <person name="Typas A."/>
            <person name="Savitski M.M."/>
            <person name="Espinoza J.L."/>
            <person name="O'Rourke A."/>
            <person name="Nelson K.E."/>
            <person name="Hiller S."/>
            <person name="Noinaj N."/>
            <person name="Schaeberle T.F."/>
            <person name="D'Onofrio A."/>
            <person name="Lewis K."/>
        </authorList>
    </citation>
    <scope>NUCLEOTIDE SEQUENCE [LARGE SCALE GENOMIC DNA]</scope>
    <source>
        <strain evidence="5 6">HGB 1456</strain>
    </source>
</reference>
<accession>A0A7C9KJD8</accession>
<keyword evidence="2" id="KW-0328">Glycosyltransferase</keyword>
<evidence type="ECO:0000259" key="4">
    <source>
        <dbReference type="Pfam" id="PF00535"/>
    </source>
</evidence>
<dbReference type="InterPro" id="IPR029044">
    <property type="entry name" value="Nucleotide-diphossugar_trans"/>
</dbReference>
<dbReference type="PANTHER" id="PTHR43685">
    <property type="entry name" value="GLYCOSYLTRANSFERASE"/>
    <property type="match status" value="1"/>
</dbReference>
<evidence type="ECO:0000256" key="1">
    <source>
        <dbReference type="ARBA" id="ARBA00006739"/>
    </source>
</evidence>
<proteinExistence type="inferred from homology"/>
<name>A0A7C9KJD8_9GAMM</name>
<dbReference type="RefSeq" id="WP_152963646.1">
    <property type="nucleotide sequence ID" value="NZ_CAWOZU010000024.1"/>
</dbReference>
<comment type="similarity">
    <text evidence="1">Belongs to the glycosyltransferase 2 family.</text>
</comment>
<dbReference type="InterPro" id="IPR050834">
    <property type="entry name" value="Glycosyltransf_2"/>
</dbReference>
<keyword evidence="3 5" id="KW-0808">Transferase</keyword>
<dbReference type="InterPro" id="IPR001173">
    <property type="entry name" value="Glyco_trans_2-like"/>
</dbReference>
<dbReference type="Pfam" id="PF00535">
    <property type="entry name" value="Glycos_transf_2"/>
    <property type="match status" value="1"/>
</dbReference>
<dbReference type="GO" id="GO:0016757">
    <property type="term" value="F:glycosyltransferase activity"/>
    <property type="evidence" value="ECO:0007669"/>
    <property type="project" value="UniProtKB-KW"/>
</dbReference>
<evidence type="ECO:0000313" key="6">
    <source>
        <dbReference type="Proteomes" id="UP000481739"/>
    </source>
</evidence>
<feature type="domain" description="Glycosyltransferase 2-like" evidence="4">
    <location>
        <begin position="4"/>
        <end position="165"/>
    </location>
</feature>
<dbReference type="SUPFAM" id="SSF53448">
    <property type="entry name" value="Nucleotide-diphospho-sugar transferases"/>
    <property type="match status" value="1"/>
</dbReference>
<dbReference type="EMBL" id="WHZZ01000009">
    <property type="protein sequence ID" value="MQL49785.1"/>
    <property type="molecule type" value="Genomic_DNA"/>
</dbReference>
<dbReference type="Proteomes" id="UP000481739">
    <property type="component" value="Unassembled WGS sequence"/>
</dbReference>
<evidence type="ECO:0000256" key="2">
    <source>
        <dbReference type="ARBA" id="ARBA00022676"/>
    </source>
</evidence>
<evidence type="ECO:0000313" key="5">
    <source>
        <dbReference type="EMBL" id="MQL49785.1"/>
    </source>
</evidence>
<dbReference type="PANTHER" id="PTHR43685:SF5">
    <property type="entry name" value="GLYCOSYLTRANSFERASE EPSE-RELATED"/>
    <property type="match status" value="1"/>
</dbReference>
<comment type="caution">
    <text evidence="5">The sequence shown here is derived from an EMBL/GenBank/DDBJ whole genome shotgun (WGS) entry which is preliminary data.</text>
</comment>
<dbReference type="AlphaFoldDB" id="A0A7C9KJD8"/>
<sequence length="268" mass="31386">MNFSVLMSLYDKESPAYLDQCLRSLFNQKLKSNEIILIFDGKINLELEKTVSNWMDLLPIKIIRLEKNVGLASALNVGLNFCNNELVARMDTDDICEYDRFDKQVNYLRKNPNIDIVGMWVSEIDESGNIIKELVKYPLKHSDLLHFFSRRDPLAHPTVMFRKSFFKKAGNYPTTISLAEDTALWYAGFFNNCTFANIPCVGLRFRRTTNFYKRRSNFRKTIDLLRFRLTTINRNLGYGLKGDIYAILYFLISLSPNLIKKFLYTYLR</sequence>
<gene>
    <name evidence="5" type="ORF">GEA64_18295</name>
</gene>
<organism evidence="5 6">
    <name type="scientific">Photorhabdus khanii</name>
    <dbReference type="NCBI Taxonomy" id="1004150"/>
    <lineage>
        <taxon>Bacteria</taxon>
        <taxon>Pseudomonadati</taxon>
        <taxon>Pseudomonadota</taxon>
        <taxon>Gammaproteobacteria</taxon>
        <taxon>Enterobacterales</taxon>
        <taxon>Morganellaceae</taxon>
        <taxon>Photorhabdus</taxon>
    </lineage>
</organism>
<protein>
    <submittedName>
        <fullName evidence="5">Glycosyltransferase</fullName>
    </submittedName>
</protein>
<evidence type="ECO:0000256" key="3">
    <source>
        <dbReference type="ARBA" id="ARBA00022679"/>
    </source>
</evidence>